<dbReference type="InterPro" id="IPR036282">
    <property type="entry name" value="Glutathione-S-Trfase_C_sf"/>
</dbReference>
<dbReference type="OrthoDB" id="9803562at2"/>
<keyword evidence="3" id="KW-1185">Reference proteome</keyword>
<dbReference type="Pfam" id="PF00043">
    <property type="entry name" value="GST_C"/>
    <property type="match status" value="1"/>
</dbReference>
<dbReference type="SFLD" id="SFLDG00358">
    <property type="entry name" value="Main_(cytGST)"/>
    <property type="match status" value="1"/>
</dbReference>
<evidence type="ECO:0000256" key="1">
    <source>
        <dbReference type="RuleBase" id="RU003494"/>
    </source>
</evidence>
<dbReference type="InterPro" id="IPR036249">
    <property type="entry name" value="Thioredoxin-like_sf"/>
</dbReference>
<dbReference type="CDD" id="cd03048">
    <property type="entry name" value="GST_N_Ure2p_like"/>
    <property type="match status" value="1"/>
</dbReference>
<name>A0A1U7DER2_9RHOB</name>
<dbReference type="PROSITE" id="PS50405">
    <property type="entry name" value="GST_CTER"/>
    <property type="match status" value="1"/>
</dbReference>
<organism evidence="2 3">
    <name type="scientific">Brevirhabdus pacifica</name>
    <dbReference type="NCBI Taxonomy" id="1267768"/>
    <lineage>
        <taxon>Bacteria</taxon>
        <taxon>Pseudomonadati</taxon>
        <taxon>Pseudomonadota</taxon>
        <taxon>Alphaproteobacteria</taxon>
        <taxon>Rhodobacterales</taxon>
        <taxon>Paracoccaceae</taxon>
        <taxon>Brevirhabdus</taxon>
    </lineage>
</organism>
<dbReference type="SFLD" id="SFLDS00019">
    <property type="entry name" value="Glutathione_Transferase_(cytos"/>
    <property type="match status" value="1"/>
</dbReference>
<dbReference type="Gene3D" id="1.20.1050.10">
    <property type="match status" value="1"/>
</dbReference>
<proteinExistence type="inferred from homology"/>
<dbReference type="Proteomes" id="UP000187266">
    <property type="component" value="Chromosome"/>
</dbReference>
<dbReference type="InterPro" id="IPR004045">
    <property type="entry name" value="Glutathione_S-Trfase_N"/>
</dbReference>
<evidence type="ECO:0000313" key="3">
    <source>
        <dbReference type="Proteomes" id="UP000187266"/>
    </source>
</evidence>
<accession>A0A2M9DH53</accession>
<dbReference type="SFLD" id="SFLDG01151">
    <property type="entry name" value="Main.2:_Nu-like"/>
    <property type="match status" value="1"/>
</dbReference>
<dbReference type="EMBL" id="CP019124">
    <property type="protein sequence ID" value="APX88435.1"/>
    <property type="molecule type" value="Genomic_DNA"/>
</dbReference>
<dbReference type="PANTHER" id="PTHR44051:SF19">
    <property type="entry name" value="DISULFIDE-BOND OXIDOREDUCTASE YFCG"/>
    <property type="match status" value="1"/>
</dbReference>
<dbReference type="InterPro" id="IPR040079">
    <property type="entry name" value="Glutathione_S-Trfase"/>
</dbReference>
<dbReference type="STRING" id="1267768.BV394_00720"/>
<sequence length="209" mass="24259">MIDLYTWTTPNGRKVSILLEELGLDYCVHPVDIGSGEQMAPDFLKISPNNKIPAITDRETGLSLMESGAIMVYLAEKEGRFLPHDREGRARVMEWLMWQMGGFGPMLGQAHHFLHFNPGTSDYAEKRFGDEVRRLYRVLDTRLKDQDFVAGQYSIADMAIWPWASRYEWQRIDLAEFPNVRRWYRRILAREAVQRGYHVPKNMGEIPPG</sequence>
<dbReference type="InterPro" id="IPR004046">
    <property type="entry name" value="GST_C"/>
</dbReference>
<evidence type="ECO:0000313" key="2">
    <source>
        <dbReference type="EMBL" id="APX88435.1"/>
    </source>
</evidence>
<dbReference type="CDD" id="cd10291">
    <property type="entry name" value="GST_C_YfcG_like"/>
    <property type="match status" value="1"/>
</dbReference>
<dbReference type="InterPro" id="IPR010987">
    <property type="entry name" value="Glutathione-S-Trfase_C-like"/>
</dbReference>
<dbReference type="AlphaFoldDB" id="A0A1U7DER2"/>
<protein>
    <submittedName>
        <fullName evidence="2">Glutathione S-transferase</fullName>
    </submittedName>
</protein>
<dbReference type="SUPFAM" id="SSF52833">
    <property type="entry name" value="Thioredoxin-like"/>
    <property type="match status" value="1"/>
</dbReference>
<dbReference type="SUPFAM" id="SSF47616">
    <property type="entry name" value="GST C-terminal domain-like"/>
    <property type="match status" value="1"/>
</dbReference>
<dbReference type="Gene3D" id="3.40.30.10">
    <property type="entry name" value="Glutaredoxin"/>
    <property type="match status" value="1"/>
</dbReference>
<gene>
    <name evidence="2" type="ORF">BV394_00720</name>
</gene>
<dbReference type="PANTHER" id="PTHR44051">
    <property type="entry name" value="GLUTATHIONE S-TRANSFERASE-RELATED"/>
    <property type="match status" value="1"/>
</dbReference>
<dbReference type="RefSeq" id="WP_076978459.1">
    <property type="nucleotide sequence ID" value="NZ_CP019124.1"/>
</dbReference>
<dbReference type="Pfam" id="PF02798">
    <property type="entry name" value="GST_N"/>
    <property type="match status" value="1"/>
</dbReference>
<accession>A0A1U7DER2</accession>
<dbReference type="PROSITE" id="PS50404">
    <property type="entry name" value="GST_NTER"/>
    <property type="match status" value="1"/>
</dbReference>
<comment type="similarity">
    <text evidence="1">Belongs to the GST superfamily.</text>
</comment>
<reference evidence="2 3" key="1">
    <citation type="submission" date="2017-01" db="EMBL/GenBank/DDBJ databases">
        <title>Genomic analysis of Xuhuaishuia manganoxidans DY6-4.</title>
        <authorList>
            <person name="Wang X."/>
        </authorList>
    </citation>
    <scope>NUCLEOTIDE SEQUENCE [LARGE SCALE GENOMIC DNA]</scope>
    <source>
        <strain evidence="2 3">DY6-4</strain>
    </source>
</reference>